<protein>
    <submittedName>
        <fullName evidence="2">Uncharacterized protein</fullName>
    </submittedName>
</protein>
<dbReference type="Proteomes" id="UP000235584">
    <property type="component" value="Chromosome"/>
</dbReference>
<reference evidence="2 3" key="1">
    <citation type="submission" date="2018-01" db="EMBL/GenBank/DDBJ databases">
        <title>Complete genome sequence of Bacteriovorax stolpii DSM12778.</title>
        <authorList>
            <person name="Tang B."/>
            <person name="Chang J."/>
        </authorList>
    </citation>
    <scope>NUCLEOTIDE SEQUENCE [LARGE SCALE GENOMIC DNA]</scope>
    <source>
        <strain evidence="2 3">DSM 12778</strain>
    </source>
</reference>
<accession>A0A2K9NVG8</accession>
<feature type="compositionally biased region" description="Basic and acidic residues" evidence="1">
    <location>
        <begin position="1"/>
        <end position="16"/>
    </location>
</feature>
<evidence type="ECO:0000313" key="2">
    <source>
        <dbReference type="EMBL" id="AUN99513.1"/>
    </source>
</evidence>
<feature type="region of interest" description="Disordered" evidence="1">
    <location>
        <begin position="1"/>
        <end position="58"/>
    </location>
</feature>
<evidence type="ECO:0000313" key="3">
    <source>
        <dbReference type="Proteomes" id="UP000235584"/>
    </source>
</evidence>
<evidence type="ECO:0000256" key="1">
    <source>
        <dbReference type="SAM" id="MobiDB-lite"/>
    </source>
</evidence>
<gene>
    <name evidence="2" type="ORF">C0V70_15655</name>
</gene>
<dbReference type="KEGG" id="bsto:C0V70_15655"/>
<name>A0A2K9NVG8_BACTC</name>
<organism evidence="2 3">
    <name type="scientific">Bacteriovorax stolpii</name>
    <name type="common">Bdellovibrio stolpii</name>
    <dbReference type="NCBI Taxonomy" id="960"/>
    <lineage>
        <taxon>Bacteria</taxon>
        <taxon>Pseudomonadati</taxon>
        <taxon>Bdellovibrionota</taxon>
        <taxon>Bacteriovoracia</taxon>
        <taxon>Bacteriovoracales</taxon>
        <taxon>Bacteriovoracaceae</taxon>
        <taxon>Bacteriovorax</taxon>
    </lineage>
</organism>
<keyword evidence="3" id="KW-1185">Reference proteome</keyword>
<dbReference type="AlphaFoldDB" id="A0A2K9NVG8"/>
<dbReference type="EMBL" id="CP025704">
    <property type="protein sequence ID" value="AUN99513.1"/>
    <property type="molecule type" value="Genomic_DNA"/>
</dbReference>
<sequence length="194" mass="22575">MLPDRSFIEEMEREDGGFLSPGQDFPVVSGDTGERGRSREEIMSRTPASERSRRLNKESVSLREELIQKEDAMTEEEAGRYLQDKKFLQTDSDKLYYLSLSPYERNSYIQTKQMDLKEDLDQRRNMVQRHSVHGSELFLGMEKSEVIDVWGKPARVEIAGNPKNQNERWSFVEDGSVRQVYFENGKVQGWALDL</sequence>
<proteinExistence type="predicted"/>
<feature type="compositionally biased region" description="Basic and acidic residues" evidence="1">
    <location>
        <begin position="32"/>
        <end position="58"/>
    </location>
</feature>